<evidence type="ECO:0000259" key="2">
    <source>
        <dbReference type="PROSITE" id="PS51740"/>
    </source>
</evidence>
<dbReference type="EMBL" id="JACIDE010000016">
    <property type="protein sequence ID" value="MBB4074503.1"/>
    <property type="molecule type" value="Genomic_DNA"/>
</dbReference>
<accession>A0A840DS51</accession>
<evidence type="ECO:0000313" key="3">
    <source>
        <dbReference type="EMBL" id="MBB4074503.1"/>
    </source>
</evidence>
<sequence length="133" mass="15619">MVLQHVVEERVPMDNVPDRKKKFVRRISVSSKKQITIPKDFYDALGIGDEVLIELADNKLIIRPIREDHVDFSDLILKDLINEGYTGEELYESFKYRKSQLSHALEKLVSEERPKAKTYTLETLKELFHEDDE</sequence>
<dbReference type="GO" id="GO:0003677">
    <property type="term" value="F:DNA binding"/>
    <property type="evidence" value="ECO:0007669"/>
    <property type="project" value="UniProtKB-UniRule"/>
</dbReference>
<dbReference type="PROSITE" id="PS51740">
    <property type="entry name" value="SPOVT_ABRB"/>
    <property type="match status" value="1"/>
</dbReference>
<gene>
    <name evidence="3" type="ORF">GGR02_002270</name>
</gene>
<protein>
    <submittedName>
        <fullName evidence="3">AbrB family looped-hinge helix DNA binding protein</fullName>
    </submittedName>
</protein>
<dbReference type="RefSeq" id="WP_306415781.1">
    <property type="nucleotide sequence ID" value="NZ_BMNP01000015.1"/>
</dbReference>
<dbReference type="NCBIfam" id="TIGR01439">
    <property type="entry name" value="lp_hng_hel_AbrB"/>
    <property type="match status" value="1"/>
</dbReference>
<dbReference type="Gene3D" id="2.10.260.10">
    <property type="match status" value="1"/>
</dbReference>
<dbReference type="SMART" id="SM00966">
    <property type="entry name" value="SpoVT_AbrB"/>
    <property type="match status" value="1"/>
</dbReference>
<feature type="domain" description="SpoVT-AbrB" evidence="2">
    <location>
        <begin position="24"/>
        <end position="67"/>
    </location>
</feature>
<dbReference type="Pfam" id="PF04014">
    <property type="entry name" value="MazE_antitoxin"/>
    <property type="match status" value="1"/>
</dbReference>
<evidence type="ECO:0000313" key="4">
    <source>
        <dbReference type="Proteomes" id="UP000559598"/>
    </source>
</evidence>
<reference evidence="3 4" key="1">
    <citation type="submission" date="2020-08" db="EMBL/GenBank/DDBJ databases">
        <title>Genomic Encyclopedia of Type Strains, Phase IV (KMG-IV): sequencing the most valuable type-strain genomes for metagenomic binning, comparative biology and taxonomic classification.</title>
        <authorList>
            <person name="Goeker M."/>
        </authorList>
    </citation>
    <scope>NUCLEOTIDE SEQUENCE [LARGE SCALE GENOMIC DNA]</scope>
    <source>
        <strain evidence="3 4">DSM 17075</strain>
    </source>
</reference>
<name>A0A840DS51_9BACL</name>
<comment type="caution">
    <text evidence="3">The sequence shown here is derived from an EMBL/GenBank/DDBJ whole genome shotgun (WGS) entry which is preliminary data.</text>
</comment>
<dbReference type="InterPro" id="IPR007159">
    <property type="entry name" value="SpoVT-AbrB_dom"/>
</dbReference>
<proteinExistence type="predicted"/>
<keyword evidence="4" id="KW-1185">Reference proteome</keyword>
<organism evidence="3 4">
    <name type="scientific">Anoxybacteroides voinovskiense</name>
    <dbReference type="NCBI Taxonomy" id="230470"/>
    <lineage>
        <taxon>Bacteria</taxon>
        <taxon>Bacillati</taxon>
        <taxon>Bacillota</taxon>
        <taxon>Bacilli</taxon>
        <taxon>Bacillales</taxon>
        <taxon>Anoxybacillaceae</taxon>
        <taxon>Anoxybacteroides</taxon>
    </lineage>
</organism>
<dbReference type="SUPFAM" id="SSF89447">
    <property type="entry name" value="AbrB/MazE/MraZ-like"/>
    <property type="match status" value="1"/>
</dbReference>
<keyword evidence="1" id="KW-0238">DNA-binding</keyword>
<dbReference type="Proteomes" id="UP000559598">
    <property type="component" value="Unassembled WGS sequence"/>
</dbReference>
<evidence type="ECO:0000256" key="1">
    <source>
        <dbReference type="PROSITE-ProRule" id="PRU01076"/>
    </source>
</evidence>
<dbReference type="InterPro" id="IPR037914">
    <property type="entry name" value="SpoVT-AbrB_sf"/>
</dbReference>
<dbReference type="AlphaFoldDB" id="A0A840DS51"/>